<accession>A0A915EJE6</accession>
<evidence type="ECO:0000313" key="3">
    <source>
        <dbReference type="WBParaSite" id="jg6942"/>
    </source>
</evidence>
<feature type="transmembrane region" description="Helical" evidence="1">
    <location>
        <begin position="51"/>
        <end position="71"/>
    </location>
</feature>
<sequence>MNQSVVMCHLFRNSMEVVPHCVDTMMTLYSVLLAAARFLTHTLKLRTIERFSRAIWTIFFVCILLAALRFFEHDAAVYSFCMDTEPGPYWSRRCMIKDGSLITFLNRRFWKVFLPLADFFIQFVVPGVMLTLLHIGFNREPALQIEGLNTHNRFGRSPKTRLASSFMLLYKLKSQFKGPTTNRCRLNAQLDCCSFNSNRIITVISLIMGHLQPLLSVSTIVANCGAS</sequence>
<dbReference type="WBParaSite" id="jg6942">
    <property type="protein sequence ID" value="jg6942"/>
    <property type="gene ID" value="jg6942"/>
</dbReference>
<keyword evidence="1" id="KW-0812">Transmembrane</keyword>
<organism evidence="2 3">
    <name type="scientific">Ditylenchus dipsaci</name>
    <dbReference type="NCBI Taxonomy" id="166011"/>
    <lineage>
        <taxon>Eukaryota</taxon>
        <taxon>Metazoa</taxon>
        <taxon>Ecdysozoa</taxon>
        <taxon>Nematoda</taxon>
        <taxon>Chromadorea</taxon>
        <taxon>Rhabditida</taxon>
        <taxon>Tylenchina</taxon>
        <taxon>Tylenchomorpha</taxon>
        <taxon>Sphaerularioidea</taxon>
        <taxon>Anguinidae</taxon>
        <taxon>Anguininae</taxon>
        <taxon>Ditylenchus</taxon>
    </lineage>
</organism>
<dbReference type="InterPro" id="IPR053071">
    <property type="entry name" value="GPCR1-related_rcpt"/>
</dbReference>
<proteinExistence type="predicted"/>
<reference evidence="3" key="1">
    <citation type="submission" date="2022-11" db="UniProtKB">
        <authorList>
            <consortium name="WormBaseParasite"/>
        </authorList>
    </citation>
    <scope>IDENTIFICATION</scope>
</reference>
<dbReference type="PANTHER" id="PTHR47023">
    <property type="entry name" value="SEX PEPTIDE RECEPTOR"/>
    <property type="match status" value="1"/>
</dbReference>
<keyword evidence="1" id="KW-1133">Transmembrane helix</keyword>
<name>A0A915EJE6_9BILA</name>
<feature type="transmembrane region" description="Helical" evidence="1">
    <location>
        <begin position="17"/>
        <end position="39"/>
    </location>
</feature>
<protein>
    <submittedName>
        <fullName evidence="3">G_PROTEIN_RECEP_F1_2 domain-containing protein</fullName>
    </submittedName>
</protein>
<keyword evidence="1" id="KW-0472">Membrane</keyword>
<feature type="transmembrane region" description="Helical" evidence="1">
    <location>
        <begin position="119"/>
        <end position="137"/>
    </location>
</feature>
<evidence type="ECO:0000313" key="2">
    <source>
        <dbReference type="Proteomes" id="UP000887574"/>
    </source>
</evidence>
<dbReference type="Proteomes" id="UP000887574">
    <property type="component" value="Unplaced"/>
</dbReference>
<dbReference type="PANTHER" id="PTHR47023:SF6">
    <property type="entry name" value="G_PROTEIN_RECEP_F1_2 DOMAIN-CONTAINING PROTEIN"/>
    <property type="match status" value="1"/>
</dbReference>
<keyword evidence="2" id="KW-1185">Reference proteome</keyword>
<evidence type="ECO:0000256" key="1">
    <source>
        <dbReference type="SAM" id="Phobius"/>
    </source>
</evidence>
<dbReference type="AlphaFoldDB" id="A0A915EJE6"/>